<accession>A0AAV7M4U2</accession>
<gene>
    <name evidence="2" type="ORF">NDU88_003700</name>
</gene>
<comment type="caution">
    <text evidence="2">The sequence shown here is derived from an EMBL/GenBank/DDBJ whole genome shotgun (WGS) entry which is preliminary data.</text>
</comment>
<proteinExistence type="predicted"/>
<protein>
    <submittedName>
        <fullName evidence="2">Uncharacterized protein</fullName>
    </submittedName>
</protein>
<evidence type="ECO:0000313" key="3">
    <source>
        <dbReference type="Proteomes" id="UP001066276"/>
    </source>
</evidence>
<dbReference type="AlphaFoldDB" id="A0AAV7M4U2"/>
<feature type="region of interest" description="Disordered" evidence="1">
    <location>
        <begin position="1"/>
        <end position="47"/>
    </location>
</feature>
<feature type="compositionally biased region" description="Polar residues" evidence="1">
    <location>
        <begin position="1"/>
        <end position="13"/>
    </location>
</feature>
<organism evidence="2 3">
    <name type="scientific">Pleurodeles waltl</name>
    <name type="common">Iberian ribbed newt</name>
    <dbReference type="NCBI Taxonomy" id="8319"/>
    <lineage>
        <taxon>Eukaryota</taxon>
        <taxon>Metazoa</taxon>
        <taxon>Chordata</taxon>
        <taxon>Craniata</taxon>
        <taxon>Vertebrata</taxon>
        <taxon>Euteleostomi</taxon>
        <taxon>Amphibia</taxon>
        <taxon>Batrachia</taxon>
        <taxon>Caudata</taxon>
        <taxon>Salamandroidea</taxon>
        <taxon>Salamandridae</taxon>
        <taxon>Pleurodelinae</taxon>
        <taxon>Pleurodeles</taxon>
    </lineage>
</organism>
<dbReference type="EMBL" id="JANPWB010000014">
    <property type="protein sequence ID" value="KAJ1098592.1"/>
    <property type="molecule type" value="Genomic_DNA"/>
</dbReference>
<sequence length="117" mass="12538">MVSNKVQPSQQMNKMDKYAVQGQTGGPVEPDNAEGGQEKDQDHWGKPSLGAIMAAIQDLRGSLEPKLDAVTVDVMPLDPTAISNMKIHVMLQERVIGAVTRLGGEGLTHGRTDGLHP</sequence>
<evidence type="ECO:0000256" key="1">
    <source>
        <dbReference type="SAM" id="MobiDB-lite"/>
    </source>
</evidence>
<dbReference type="Proteomes" id="UP001066276">
    <property type="component" value="Chromosome 10"/>
</dbReference>
<name>A0AAV7M4U2_PLEWA</name>
<feature type="compositionally biased region" description="Basic and acidic residues" evidence="1">
    <location>
        <begin position="36"/>
        <end position="45"/>
    </location>
</feature>
<evidence type="ECO:0000313" key="2">
    <source>
        <dbReference type="EMBL" id="KAJ1098592.1"/>
    </source>
</evidence>
<keyword evidence="3" id="KW-1185">Reference proteome</keyword>
<reference evidence="2" key="1">
    <citation type="journal article" date="2022" name="bioRxiv">
        <title>Sequencing and chromosome-scale assembly of the giantPleurodeles waltlgenome.</title>
        <authorList>
            <person name="Brown T."/>
            <person name="Elewa A."/>
            <person name="Iarovenko S."/>
            <person name="Subramanian E."/>
            <person name="Araus A.J."/>
            <person name="Petzold A."/>
            <person name="Susuki M."/>
            <person name="Suzuki K.-i.T."/>
            <person name="Hayashi T."/>
            <person name="Toyoda A."/>
            <person name="Oliveira C."/>
            <person name="Osipova E."/>
            <person name="Leigh N.D."/>
            <person name="Simon A."/>
            <person name="Yun M.H."/>
        </authorList>
    </citation>
    <scope>NUCLEOTIDE SEQUENCE</scope>
    <source>
        <strain evidence="2">20211129_DDA</strain>
        <tissue evidence="2">Liver</tissue>
    </source>
</reference>